<dbReference type="EC" id="2.4.1.-" evidence="5"/>
<dbReference type="FunFam" id="3.40.50.2000:FF:000101">
    <property type="entry name" value="Glycosyltransferase"/>
    <property type="match status" value="1"/>
</dbReference>
<evidence type="ECO:0000256" key="1">
    <source>
        <dbReference type="ARBA" id="ARBA00009995"/>
    </source>
</evidence>
<evidence type="ECO:0000256" key="5">
    <source>
        <dbReference type="RuleBase" id="RU362057"/>
    </source>
</evidence>
<evidence type="ECO:0000256" key="6">
    <source>
        <dbReference type="SAM" id="MobiDB-lite"/>
    </source>
</evidence>
<gene>
    <name evidence="7" type="ORF">M6B38_126170</name>
</gene>
<dbReference type="GO" id="GO:0080043">
    <property type="term" value="F:quercetin 3-O-glucosyltransferase activity"/>
    <property type="evidence" value="ECO:0007669"/>
    <property type="project" value="TreeGrafter"/>
</dbReference>
<dbReference type="InterPro" id="IPR002213">
    <property type="entry name" value="UDP_glucos_trans"/>
</dbReference>
<protein>
    <recommendedName>
        <fullName evidence="5">Glycosyltransferase</fullName>
        <ecNumber evidence="5">2.4.1.-</ecNumber>
    </recommendedName>
</protein>
<dbReference type="EMBL" id="JANAVB010017999">
    <property type="protein sequence ID" value="KAJ6829970.1"/>
    <property type="molecule type" value="Genomic_DNA"/>
</dbReference>
<dbReference type="PROSITE" id="PS00375">
    <property type="entry name" value="UDPGT"/>
    <property type="match status" value="1"/>
</dbReference>
<reference evidence="7" key="2">
    <citation type="submission" date="2023-04" db="EMBL/GenBank/DDBJ databases">
        <authorList>
            <person name="Bruccoleri R.E."/>
            <person name="Oakeley E.J."/>
            <person name="Faust A.-M."/>
            <person name="Dessus-Babus S."/>
            <person name="Altorfer M."/>
            <person name="Burckhardt D."/>
            <person name="Oertli M."/>
            <person name="Naumann U."/>
            <person name="Petersen F."/>
            <person name="Wong J."/>
        </authorList>
    </citation>
    <scope>NUCLEOTIDE SEQUENCE</scope>
    <source>
        <strain evidence="7">GSM-AAB239-AS_SAM_17_03QT</strain>
        <tissue evidence="7">Leaf</tissue>
    </source>
</reference>
<evidence type="ECO:0000313" key="8">
    <source>
        <dbReference type="Proteomes" id="UP001140949"/>
    </source>
</evidence>
<keyword evidence="2 4" id="KW-0328">Glycosyltransferase</keyword>
<feature type="region of interest" description="Disordered" evidence="6">
    <location>
        <begin position="1"/>
        <end position="21"/>
    </location>
</feature>
<dbReference type="CDD" id="cd03784">
    <property type="entry name" value="GT1_Gtf-like"/>
    <property type="match status" value="1"/>
</dbReference>
<evidence type="ECO:0000256" key="4">
    <source>
        <dbReference type="RuleBase" id="RU003718"/>
    </source>
</evidence>
<name>A0AAX6GMP9_IRIPA</name>
<evidence type="ECO:0000313" key="7">
    <source>
        <dbReference type="EMBL" id="KAJ6829970.1"/>
    </source>
</evidence>
<reference evidence="7" key="1">
    <citation type="journal article" date="2023" name="GigaByte">
        <title>Genome assembly of the bearded iris, Iris pallida Lam.</title>
        <authorList>
            <person name="Bruccoleri R.E."/>
            <person name="Oakeley E.J."/>
            <person name="Faust A.M.E."/>
            <person name="Altorfer M."/>
            <person name="Dessus-Babus S."/>
            <person name="Burckhardt D."/>
            <person name="Oertli M."/>
            <person name="Naumann U."/>
            <person name="Petersen F."/>
            <person name="Wong J."/>
        </authorList>
    </citation>
    <scope>NUCLEOTIDE SEQUENCE</scope>
    <source>
        <strain evidence="7">GSM-AAB239-AS_SAM_17_03QT</strain>
    </source>
</reference>
<evidence type="ECO:0000256" key="2">
    <source>
        <dbReference type="ARBA" id="ARBA00022676"/>
    </source>
</evidence>
<dbReference type="SUPFAM" id="SSF53756">
    <property type="entry name" value="UDP-Glycosyltransferase/glycogen phosphorylase"/>
    <property type="match status" value="1"/>
</dbReference>
<comment type="similarity">
    <text evidence="1 4">Belongs to the UDP-glycosyltransferase family.</text>
</comment>
<dbReference type="InterPro" id="IPR035595">
    <property type="entry name" value="UDP_glycos_trans_CS"/>
</dbReference>
<comment type="caution">
    <text evidence="7">The sequence shown here is derived from an EMBL/GenBank/DDBJ whole genome shotgun (WGS) entry which is preliminary data.</text>
</comment>
<dbReference type="Pfam" id="PF00201">
    <property type="entry name" value="UDPGT"/>
    <property type="match status" value="1"/>
</dbReference>
<keyword evidence="3 4" id="KW-0808">Transferase</keyword>
<sequence>MKPHTTMGKETATTAPHPHALLVSFPGQGHINPVLRFAKRLASKGLLVTFSSTLDIGQRICASTETTPGTLNPVGEGHLRFEFFSNGWDADGDDDPSRRGDIDALLAQLSTVGSVRFAELVRRQAEEGRPVACVIGNPFMPWVLDVAGELNIPSAVLWVQSLAVFSIYYHYFHSTVDFPADYGSDDVVSVDLPGLPALAVDDLPSFLLESNPYKTLASVILSQFANINKATWVFANSFEELEHDALEAISKLSPVVPIGPLVETGVSGVIKGDIWKAEDCMEWLDRQQPRSVVYASVGSVVVLGRDEMAEMAYGLRDSGRAFLWVVREDCRHQLPEGFAEDVKGRGMVVAWSPQDEVLAHRAIACFVTHCGWNSTLELLTAGVPVIAYPQWGDQLTDAKFLVDVYKVGARLKAPVERGEFAKRVGEVTEGEKAEEVRGRCLALKEAAARAVAEGGSSDRNIQAFVDDIRRRVCGSKLEHDQHGKRL</sequence>
<dbReference type="Gene3D" id="3.40.50.2000">
    <property type="entry name" value="Glycogen Phosphorylase B"/>
    <property type="match status" value="2"/>
</dbReference>
<evidence type="ECO:0000256" key="3">
    <source>
        <dbReference type="ARBA" id="ARBA00022679"/>
    </source>
</evidence>
<keyword evidence="8" id="KW-1185">Reference proteome</keyword>
<accession>A0AAX6GMP9</accession>
<dbReference type="AlphaFoldDB" id="A0AAX6GMP9"/>
<dbReference type="PANTHER" id="PTHR11926">
    <property type="entry name" value="GLUCOSYL/GLUCURONOSYL TRANSFERASES"/>
    <property type="match status" value="1"/>
</dbReference>
<dbReference type="FunFam" id="3.40.50.2000:FF:000078">
    <property type="entry name" value="Glycosyltransferase"/>
    <property type="match status" value="1"/>
</dbReference>
<dbReference type="GO" id="GO:0080044">
    <property type="term" value="F:quercetin 7-O-glucosyltransferase activity"/>
    <property type="evidence" value="ECO:0007669"/>
    <property type="project" value="TreeGrafter"/>
</dbReference>
<dbReference type="PANTHER" id="PTHR11926:SF986">
    <property type="entry name" value="UDP-GLYCOSYLTRANSFERASE 84A1"/>
    <property type="match status" value="1"/>
</dbReference>
<proteinExistence type="inferred from homology"/>
<dbReference type="Proteomes" id="UP001140949">
    <property type="component" value="Unassembled WGS sequence"/>
</dbReference>
<organism evidence="7 8">
    <name type="scientific">Iris pallida</name>
    <name type="common">Sweet iris</name>
    <dbReference type="NCBI Taxonomy" id="29817"/>
    <lineage>
        <taxon>Eukaryota</taxon>
        <taxon>Viridiplantae</taxon>
        <taxon>Streptophyta</taxon>
        <taxon>Embryophyta</taxon>
        <taxon>Tracheophyta</taxon>
        <taxon>Spermatophyta</taxon>
        <taxon>Magnoliopsida</taxon>
        <taxon>Liliopsida</taxon>
        <taxon>Asparagales</taxon>
        <taxon>Iridaceae</taxon>
        <taxon>Iridoideae</taxon>
        <taxon>Irideae</taxon>
        <taxon>Iris</taxon>
    </lineage>
</organism>